<dbReference type="Gene3D" id="3.40.50.720">
    <property type="entry name" value="NAD(P)-binding Rossmann-like Domain"/>
    <property type="match status" value="2"/>
</dbReference>
<dbReference type="InterPro" id="IPR006037">
    <property type="entry name" value="RCK_C"/>
</dbReference>
<keyword evidence="4" id="KW-0630">Potassium</keyword>
<feature type="domain" description="RCK N-terminal" evidence="7">
    <location>
        <begin position="231"/>
        <end position="349"/>
    </location>
</feature>
<evidence type="ECO:0000313" key="9">
    <source>
        <dbReference type="EMBL" id="MEK8089477.1"/>
    </source>
</evidence>
<evidence type="ECO:0000256" key="3">
    <source>
        <dbReference type="ARBA" id="ARBA00022538"/>
    </source>
</evidence>
<reference evidence="9 10" key="1">
    <citation type="submission" date="2024-04" db="EMBL/GenBank/DDBJ databases">
        <authorList>
            <person name="Abashina T."/>
            <person name="Shaikin A."/>
        </authorList>
    </citation>
    <scope>NUCLEOTIDE SEQUENCE [LARGE SCALE GENOMIC DNA]</scope>
    <source>
        <strain evidence="9 10">AAFK</strain>
    </source>
</reference>
<keyword evidence="6" id="KW-0406">Ion transport</keyword>
<dbReference type="PANTHER" id="PTHR43833">
    <property type="entry name" value="POTASSIUM CHANNEL PROTEIN 2-RELATED-RELATED"/>
    <property type="match status" value="1"/>
</dbReference>
<dbReference type="EMBL" id="JBBPCO010000005">
    <property type="protein sequence ID" value="MEK8089477.1"/>
    <property type="molecule type" value="Genomic_DNA"/>
</dbReference>
<evidence type="ECO:0000256" key="1">
    <source>
        <dbReference type="ARBA" id="ARBA00017378"/>
    </source>
</evidence>
<gene>
    <name evidence="9" type="primary">trkA</name>
    <name evidence="9" type="ORF">WOB96_06815</name>
</gene>
<dbReference type="SUPFAM" id="SSF116726">
    <property type="entry name" value="TrkA C-terminal domain-like"/>
    <property type="match status" value="2"/>
</dbReference>
<dbReference type="SUPFAM" id="SSF51735">
    <property type="entry name" value="NAD(P)-binding Rossmann-fold domains"/>
    <property type="match status" value="2"/>
</dbReference>
<dbReference type="Gene3D" id="3.30.70.1450">
    <property type="entry name" value="Regulator of K+ conductance, C-terminal domain"/>
    <property type="match status" value="2"/>
</dbReference>
<dbReference type="NCBIfam" id="NF007032">
    <property type="entry name" value="PRK09496.1-4"/>
    <property type="match status" value="1"/>
</dbReference>
<dbReference type="PROSITE" id="PS51201">
    <property type="entry name" value="RCK_N"/>
    <property type="match status" value="2"/>
</dbReference>
<keyword evidence="2" id="KW-0813">Transport</keyword>
<evidence type="ECO:0000256" key="5">
    <source>
        <dbReference type="ARBA" id="ARBA00023027"/>
    </source>
</evidence>
<dbReference type="Pfam" id="PF02254">
    <property type="entry name" value="TrkA_N"/>
    <property type="match status" value="2"/>
</dbReference>
<name>A0ABU9D7H2_9PROT</name>
<comment type="caution">
    <text evidence="9">The sequence shown here is derived from an EMBL/GenBank/DDBJ whole genome shotgun (WGS) entry which is preliminary data.</text>
</comment>
<dbReference type="PANTHER" id="PTHR43833:SF5">
    <property type="entry name" value="TRK SYSTEM POTASSIUM UPTAKE PROTEIN TRKA"/>
    <property type="match status" value="1"/>
</dbReference>
<feature type="domain" description="RCK C-terminal" evidence="8">
    <location>
        <begin position="369"/>
        <end position="454"/>
    </location>
</feature>
<feature type="domain" description="RCK N-terminal" evidence="7">
    <location>
        <begin position="1"/>
        <end position="122"/>
    </location>
</feature>
<dbReference type="Pfam" id="PF02080">
    <property type="entry name" value="TrkA_C"/>
    <property type="match status" value="2"/>
</dbReference>
<evidence type="ECO:0000259" key="7">
    <source>
        <dbReference type="PROSITE" id="PS51201"/>
    </source>
</evidence>
<proteinExistence type="predicted"/>
<dbReference type="InterPro" id="IPR006036">
    <property type="entry name" value="K_uptake_TrkA"/>
</dbReference>
<dbReference type="PROSITE" id="PS51202">
    <property type="entry name" value="RCK_C"/>
    <property type="match status" value="2"/>
</dbReference>
<protein>
    <recommendedName>
        <fullName evidence="1">Trk system potassium uptake protein TrkA</fullName>
    </recommendedName>
</protein>
<dbReference type="InterPro" id="IPR036291">
    <property type="entry name" value="NAD(P)-bd_dom_sf"/>
</dbReference>
<dbReference type="NCBIfam" id="NF007030">
    <property type="entry name" value="PRK09496.1-1"/>
    <property type="match status" value="1"/>
</dbReference>
<dbReference type="RefSeq" id="WP_341370533.1">
    <property type="nucleotide sequence ID" value="NZ_JBBPCO010000005.1"/>
</dbReference>
<dbReference type="InterPro" id="IPR003148">
    <property type="entry name" value="RCK_N"/>
</dbReference>
<feature type="domain" description="RCK C-terminal" evidence="8">
    <location>
        <begin position="142"/>
        <end position="226"/>
    </location>
</feature>
<dbReference type="NCBIfam" id="NF007031">
    <property type="entry name" value="PRK09496.1-2"/>
    <property type="match status" value="1"/>
</dbReference>
<evidence type="ECO:0000313" key="10">
    <source>
        <dbReference type="Proteomes" id="UP001446205"/>
    </source>
</evidence>
<dbReference type="InterPro" id="IPR036721">
    <property type="entry name" value="RCK_C_sf"/>
</dbReference>
<accession>A0ABU9D7H2</accession>
<dbReference type="InterPro" id="IPR050721">
    <property type="entry name" value="Trk_Ktr_HKT_K-transport"/>
</dbReference>
<sequence length="459" mass="50203">MKVVILGAGQVGASVAEHLATERNDITVVDIDPERLAQLRDRLDIQTVTGYASYPSVLKEAGTQDADILIAVTSNDETNIVACEMAKVLFNTPTKIARIRAAEYWSHPKLFDAKTFPVDVLISPEALVTEYILRLVEYPGALRVQFFAGGRVGLVGVKAVHGGSLVGHAIRDLRRHSPQVDTRVAVIYRRNRAIGPEGNTVIEAGDEVFFVARAEDIRCVMRELGKDDAPFQRVIIAGGGNIGLRLAQALETRGLAVKLLDHNPRRTLHAAEKLQRTLVLQGDAADEDLLNQEGIRETDLFISVTNDDEDNILSAMLAKRLGVRNCFALINRAAYVDLVQTGTGIDVAINPHWAIIGSILAYVRAGDIAAVHTLRYGAAEVLDIVAHGDRGTSRVVGRRIEELSLPAGVNIAALARGEEVLIAHHDTVIHPEDHVIVFVTDKRRMRDVEKLFQVGFTFL</sequence>
<keyword evidence="10" id="KW-1185">Reference proteome</keyword>
<evidence type="ECO:0000256" key="6">
    <source>
        <dbReference type="ARBA" id="ARBA00023065"/>
    </source>
</evidence>
<dbReference type="NCBIfam" id="NF007039">
    <property type="entry name" value="PRK09496.3-2"/>
    <property type="match status" value="1"/>
</dbReference>
<dbReference type="PRINTS" id="PR00335">
    <property type="entry name" value="KUPTAKETRKA"/>
</dbReference>
<evidence type="ECO:0000259" key="8">
    <source>
        <dbReference type="PROSITE" id="PS51202"/>
    </source>
</evidence>
<evidence type="ECO:0000256" key="4">
    <source>
        <dbReference type="ARBA" id="ARBA00022958"/>
    </source>
</evidence>
<organism evidence="9 10">
    <name type="scientific">Thermithiobacillus plumbiphilus</name>
    <dbReference type="NCBI Taxonomy" id="1729899"/>
    <lineage>
        <taxon>Bacteria</taxon>
        <taxon>Pseudomonadati</taxon>
        <taxon>Pseudomonadota</taxon>
        <taxon>Acidithiobacillia</taxon>
        <taxon>Acidithiobacillales</taxon>
        <taxon>Thermithiobacillaceae</taxon>
        <taxon>Thermithiobacillus</taxon>
    </lineage>
</organism>
<keyword evidence="5" id="KW-0520">NAD</keyword>
<dbReference type="Proteomes" id="UP001446205">
    <property type="component" value="Unassembled WGS sequence"/>
</dbReference>
<keyword evidence="3" id="KW-0633">Potassium transport</keyword>
<evidence type="ECO:0000256" key="2">
    <source>
        <dbReference type="ARBA" id="ARBA00022448"/>
    </source>
</evidence>